<accession>A0ABV7AGD4</accession>
<dbReference type="CDD" id="cd17535">
    <property type="entry name" value="REC_NarL-like"/>
    <property type="match status" value="1"/>
</dbReference>
<evidence type="ECO:0000259" key="4">
    <source>
        <dbReference type="PROSITE" id="PS50043"/>
    </source>
</evidence>
<reference evidence="7" key="1">
    <citation type="journal article" date="2019" name="Int. J. Syst. Evol. Microbiol.">
        <title>The Global Catalogue of Microorganisms (GCM) 10K type strain sequencing project: providing services to taxonomists for standard genome sequencing and annotation.</title>
        <authorList>
            <consortium name="The Broad Institute Genomics Platform"/>
            <consortium name="The Broad Institute Genome Sequencing Center for Infectious Disease"/>
            <person name="Wu L."/>
            <person name="Ma J."/>
        </authorList>
    </citation>
    <scope>NUCLEOTIDE SEQUENCE [LARGE SCALE GENOMIC DNA]</scope>
    <source>
        <strain evidence="7">KCTC 62192</strain>
    </source>
</reference>
<evidence type="ECO:0000256" key="2">
    <source>
        <dbReference type="ARBA" id="ARBA00023125"/>
    </source>
</evidence>
<gene>
    <name evidence="6" type="ORF">ACFOES_08230</name>
</gene>
<sequence>MRIIIVDDHPIFRSGLRRVLEDYGHSVVAENGDGASGVASVRDQSPDLVLMDLQMPGCDGLSALKALRGDPPVVVLTVSEDASDLAAAMEAGASGYVLKNTDSGELVQVLETVASGYRIYPDPPAGRRDAPARLSARQRNVLEGLVRGMTHKEIARKLGISQFTVRTYQERLLEKFGVGSRAELIFAASGGTPPEQGGAAAE</sequence>
<dbReference type="SUPFAM" id="SSF46894">
    <property type="entry name" value="C-terminal effector domain of the bipartite response regulators"/>
    <property type="match status" value="1"/>
</dbReference>
<evidence type="ECO:0000313" key="6">
    <source>
        <dbReference type="EMBL" id="MFC2968077.1"/>
    </source>
</evidence>
<dbReference type="InterPro" id="IPR000792">
    <property type="entry name" value="Tscrpt_reg_LuxR_C"/>
</dbReference>
<comment type="caution">
    <text evidence="6">The sequence shown here is derived from an EMBL/GenBank/DDBJ whole genome shotgun (WGS) entry which is preliminary data.</text>
</comment>
<dbReference type="PRINTS" id="PR00038">
    <property type="entry name" value="HTHLUXR"/>
</dbReference>
<dbReference type="Pfam" id="PF00196">
    <property type="entry name" value="GerE"/>
    <property type="match status" value="1"/>
</dbReference>
<dbReference type="RefSeq" id="WP_377832746.1">
    <property type="nucleotide sequence ID" value="NZ_JBHRSK010000004.1"/>
</dbReference>
<dbReference type="CDD" id="cd06170">
    <property type="entry name" value="LuxR_C_like"/>
    <property type="match status" value="1"/>
</dbReference>
<dbReference type="InterPro" id="IPR001789">
    <property type="entry name" value="Sig_transdc_resp-reg_receiver"/>
</dbReference>
<evidence type="ECO:0000256" key="3">
    <source>
        <dbReference type="PROSITE-ProRule" id="PRU00169"/>
    </source>
</evidence>
<evidence type="ECO:0000313" key="7">
    <source>
        <dbReference type="Proteomes" id="UP001595443"/>
    </source>
</evidence>
<dbReference type="Pfam" id="PF00072">
    <property type="entry name" value="Response_reg"/>
    <property type="match status" value="1"/>
</dbReference>
<dbReference type="PROSITE" id="PS50043">
    <property type="entry name" value="HTH_LUXR_2"/>
    <property type="match status" value="1"/>
</dbReference>
<feature type="domain" description="Response regulatory" evidence="5">
    <location>
        <begin position="2"/>
        <end position="114"/>
    </location>
</feature>
<keyword evidence="1 3" id="KW-0597">Phosphoprotein</keyword>
<dbReference type="Gene3D" id="1.10.10.10">
    <property type="entry name" value="Winged helix-like DNA-binding domain superfamily/Winged helix DNA-binding domain"/>
    <property type="match status" value="1"/>
</dbReference>
<dbReference type="PANTHER" id="PTHR45566:SF2">
    <property type="entry name" value="NARL SUBFAMILY"/>
    <property type="match status" value="1"/>
</dbReference>
<dbReference type="SMART" id="SM00448">
    <property type="entry name" value="REC"/>
    <property type="match status" value="1"/>
</dbReference>
<name>A0ABV7AGD4_9RHOB</name>
<evidence type="ECO:0000259" key="5">
    <source>
        <dbReference type="PROSITE" id="PS50110"/>
    </source>
</evidence>
<dbReference type="PROSITE" id="PS50110">
    <property type="entry name" value="RESPONSE_REGULATORY"/>
    <property type="match status" value="1"/>
</dbReference>
<dbReference type="InterPro" id="IPR016032">
    <property type="entry name" value="Sig_transdc_resp-reg_C-effctor"/>
</dbReference>
<dbReference type="SUPFAM" id="SSF52172">
    <property type="entry name" value="CheY-like"/>
    <property type="match status" value="1"/>
</dbReference>
<keyword evidence="2" id="KW-0238">DNA-binding</keyword>
<dbReference type="InterPro" id="IPR036388">
    <property type="entry name" value="WH-like_DNA-bd_sf"/>
</dbReference>
<feature type="domain" description="HTH luxR-type" evidence="4">
    <location>
        <begin position="127"/>
        <end position="191"/>
    </location>
</feature>
<dbReference type="SMART" id="SM00421">
    <property type="entry name" value="HTH_LUXR"/>
    <property type="match status" value="1"/>
</dbReference>
<dbReference type="Gene3D" id="3.40.50.2300">
    <property type="match status" value="1"/>
</dbReference>
<dbReference type="InterPro" id="IPR058245">
    <property type="entry name" value="NreC/VraR/RcsB-like_REC"/>
</dbReference>
<dbReference type="PANTHER" id="PTHR45566">
    <property type="entry name" value="HTH-TYPE TRANSCRIPTIONAL REGULATOR YHJB-RELATED"/>
    <property type="match status" value="1"/>
</dbReference>
<dbReference type="InterPro" id="IPR051015">
    <property type="entry name" value="EvgA-like"/>
</dbReference>
<organism evidence="6 7">
    <name type="scientific">Acidimangrovimonas pyrenivorans</name>
    <dbReference type="NCBI Taxonomy" id="2030798"/>
    <lineage>
        <taxon>Bacteria</taxon>
        <taxon>Pseudomonadati</taxon>
        <taxon>Pseudomonadota</taxon>
        <taxon>Alphaproteobacteria</taxon>
        <taxon>Rhodobacterales</taxon>
        <taxon>Paracoccaceae</taxon>
        <taxon>Acidimangrovimonas</taxon>
    </lineage>
</organism>
<feature type="modified residue" description="4-aspartylphosphate" evidence="3">
    <location>
        <position position="52"/>
    </location>
</feature>
<dbReference type="EMBL" id="JBHRSK010000004">
    <property type="protein sequence ID" value="MFC2968077.1"/>
    <property type="molecule type" value="Genomic_DNA"/>
</dbReference>
<dbReference type="InterPro" id="IPR011006">
    <property type="entry name" value="CheY-like_superfamily"/>
</dbReference>
<dbReference type="Proteomes" id="UP001595443">
    <property type="component" value="Unassembled WGS sequence"/>
</dbReference>
<keyword evidence="7" id="KW-1185">Reference proteome</keyword>
<proteinExistence type="predicted"/>
<protein>
    <submittedName>
        <fullName evidence="6">Response regulator</fullName>
    </submittedName>
</protein>
<evidence type="ECO:0000256" key="1">
    <source>
        <dbReference type="ARBA" id="ARBA00022553"/>
    </source>
</evidence>